<name>U5MXW6_CLOSA</name>
<dbReference type="GO" id="GO:0016740">
    <property type="term" value="F:transferase activity"/>
    <property type="evidence" value="ECO:0007669"/>
    <property type="project" value="UniProtKB-KW"/>
</dbReference>
<dbReference type="OrthoDB" id="9800774at2"/>
<dbReference type="RefSeq" id="WP_022750746.1">
    <property type="nucleotide sequence ID" value="NC_022571.1"/>
</dbReference>
<organism evidence="2 3">
    <name type="scientific">Clostridium saccharobutylicum DSM 13864</name>
    <dbReference type="NCBI Taxonomy" id="1345695"/>
    <lineage>
        <taxon>Bacteria</taxon>
        <taxon>Bacillati</taxon>
        <taxon>Bacillota</taxon>
        <taxon>Clostridia</taxon>
        <taxon>Eubacteriales</taxon>
        <taxon>Clostridiaceae</taxon>
        <taxon>Clostridium</taxon>
    </lineage>
</organism>
<dbReference type="KEGG" id="csb:CLSA_c44740"/>
<dbReference type="InterPro" id="IPR011009">
    <property type="entry name" value="Kinase-like_dom_sf"/>
</dbReference>
<feature type="domain" description="Aminoglycoside phosphotransferase" evidence="1">
    <location>
        <begin position="35"/>
        <end position="263"/>
    </location>
</feature>
<dbReference type="Gene3D" id="3.90.1200.10">
    <property type="match status" value="1"/>
</dbReference>
<dbReference type="Pfam" id="PF01636">
    <property type="entry name" value="APH"/>
    <property type="match status" value="1"/>
</dbReference>
<dbReference type="Proteomes" id="UP000017118">
    <property type="component" value="Chromosome"/>
</dbReference>
<evidence type="ECO:0000259" key="1">
    <source>
        <dbReference type="Pfam" id="PF01636"/>
    </source>
</evidence>
<protein>
    <submittedName>
        <fullName evidence="2">Aminoglycoside phosphotransferase</fullName>
    </submittedName>
</protein>
<proteinExistence type="predicted"/>
<dbReference type="EMBL" id="CP006721">
    <property type="protein sequence ID" value="AGX45410.1"/>
    <property type="molecule type" value="Genomic_DNA"/>
</dbReference>
<evidence type="ECO:0000313" key="3">
    <source>
        <dbReference type="Proteomes" id="UP000017118"/>
    </source>
</evidence>
<dbReference type="InterPro" id="IPR002575">
    <property type="entry name" value="Aminoglycoside_PTrfase"/>
</dbReference>
<dbReference type="PATRIC" id="fig|1345695.10.peg.4116"/>
<accession>U5MXW6</accession>
<dbReference type="HOGENOM" id="CLU_074080_0_0_9"/>
<keyword evidence="3" id="KW-1185">Reference proteome</keyword>
<evidence type="ECO:0000313" key="2">
    <source>
        <dbReference type="EMBL" id="AGX45410.1"/>
    </source>
</evidence>
<dbReference type="SUPFAM" id="SSF56112">
    <property type="entry name" value="Protein kinase-like (PK-like)"/>
    <property type="match status" value="1"/>
</dbReference>
<dbReference type="eggNOG" id="COG3173">
    <property type="taxonomic scope" value="Bacteria"/>
</dbReference>
<dbReference type="PANTHER" id="PTHR21310">
    <property type="entry name" value="AMINOGLYCOSIDE PHOSPHOTRANSFERASE-RELATED-RELATED"/>
    <property type="match status" value="1"/>
</dbReference>
<dbReference type="InterPro" id="IPR051678">
    <property type="entry name" value="AGP_Transferase"/>
</dbReference>
<keyword evidence="2" id="KW-0808">Transferase</keyword>
<dbReference type="Gene3D" id="3.30.200.20">
    <property type="entry name" value="Phosphorylase Kinase, domain 1"/>
    <property type="match status" value="1"/>
</dbReference>
<dbReference type="AlphaFoldDB" id="U5MXW6"/>
<sequence>MEHNWERTLPFLKLDNIKINKLFKGILEEKDIINIVPVEEGCRTTNYIIKTKNAKYILKVFFNKEQDYKKDIKLLNILKDEIPVQRIYRVDTDLEIGNREYAIYEYIEGKTIGQCLREGYFMDEKFVKEVARILAKIHSYKFNKVGFLDADLHIKEELEPLNLWYERVIGERVRKRLGNDIVNKIKQVVKQNEKNLLDLDKDSRLVHGDFQGTNILINKGIVCGILDWEFAMAGHPLEDIGQFFRYEEYFNNNLVRAFEEEYTKMSDYTLSDNWYNISKLRDLVNLIQLIGERDEMPTKYANIKTIIEKNLSRF</sequence>
<reference evidence="2 3" key="1">
    <citation type="journal article" date="2013" name="Genome Announc.">
        <title>Complete Genome Sequence of the Solvent Producer Clostridium saccharobutylicum NCP262 (DSM 13864).</title>
        <authorList>
            <person name="Poehlein A."/>
            <person name="Hartwich K."/>
            <person name="Krabben P."/>
            <person name="Ehrenreich A."/>
            <person name="Liebl W."/>
            <person name="Durre P."/>
            <person name="Gottschalk G."/>
            <person name="Daniel R."/>
        </authorList>
    </citation>
    <scope>NUCLEOTIDE SEQUENCE [LARGE SCALE GENOMIC DNA]</scope>
    <source>
        <strain evidence="2">DSM 13864</strain>
    </source>
</reference>
<dbReference type="GeneID" id="55476734"/>
<gene>
    <name evidence="2" type="ORF">CLSA_c44740</name>
</gene>